<organism evidence="3 4">
    <name type="scientific">Campylobacter blaseri</name>
    <dbReference type="NCBI Taxonomy" id="2042961"/>
    <lineage>
        <taxon>Bacteria</taxon>
        <taxon>Pseudomonadati</taxon>
        <taxon>Campylobacterota</taxon>
        <taxon>Epsilonproteobacteria</taxon>
        <taxon>Campylobacterales</taxon>
        <taxon>Campylobacteraceae</taxon>
        <taxon>Campylobacter</taxon>
    </lineage>
</organism>
<evidence type="ECO:0000313" key="3">
    <source>
        <dbReference type="EMBL" id="PSM51595.1"/>
    </source>
</evidence>
<evidence type="ECO:0000313" key="4">
    <source>
        <dbReference type="Proteomes" id="UP000240535"/>
    </source>
</evidence>
<feature type="compositionally biased region" description="Basic and acidic residues" evidence="1">
    <location>
        <begin position="141"/>
        <end position="151"/>
    </location>
</feature>
<dbReference type="OrthoDB" id="5363395at2"/>
<feature type="compositionally biased region" description="Basic and acidic residues" evidence="1">
    <location>
        <begin position="89"/>
        <end position="118"/>
    </location>
</feature>
<feature type="region of interest" description="Disordered" evidence="1">
    <location>
        <begin position="73"/>
        <end position="118"/>
    </location>
</feature>
<proteinExistence type="predicted"/>
<feature type="transmembrane region" description="Helical" evidence="2">
    <location>
        <begin position="6"/>
        <end position="33"/>
    </location>
</feature>
<dbReference type="Proteomes" id="UP000240535">
    <property type="component" value="Unassembled WGS sequence"/>
</dbReference>
<evidence type="ECO:0000256" key="1">
    <source>
        <dbReference type="SAM" id="MobiDB-lite"/>
    </source>
</evidence>
<keyword evidence="2" id="KW-1133">Transmembrane helix</keyword>
<reference evidence="4" key="1">
    <citation type="submission" date="2017-10" db="EMBL/GenBank/DDBJ databases">
        <title>Campylobacter species from seals.</title>
        <authorList>
            <person name="Gilbert M.J."/>
            <person name="Zomer A.L."/>
            <person name="Timmerman A.J."/>
            <person name="Duim B."/>
            <person name="Wagenaar J.A."/>
        </authorList>
    </citation>
    <scope>NUCLEOTIDE SEQUENCE [LARGE SCALE GENOMIC DNA]</scope>
    <source>
        <strain evidence="4">17S00004-5</strain>
    </source>
</reference>
<sequence>MNGSKYSFLNLISLITSIGIYLGAVSLILFFSYSSKILENSIKYTKDKDAYMDIYVMDIDDSLNALATANEASKTEEKLQKSNDSIEEESIKTTHKKVSEVIEKSENKKQETIEAPKKIEEKPKENLLDLFNSADKKKLEEARKKEEEKIQSRKKSDKKTNLKDRNISSKQVAKTKGDKASGRSQRTGVYNKFIGEVDGMLTGIWSTYRAMPNQDALVEITINPNGRATYRILELSYSTEFNQKLRDFLSRVEAITFSKPPDGKAYTHKYKMKDLIP</sequence>
<feature type="region of interest" description="Disordered" evidence="1">
    <location>
        <begin position="141"/>
        <end position="184"/>
    </location>
</feature>
<feature type="compositionally biased region" description="Basic and acidic residues" evidence="1">
    <location>
        <begin position="158"/>
        <end position="167"/>
    </location>
</feature>
<comment type="caution">
    <text evidence="3">The sequence shown here is derived from an EMBL/GenBank/DDBJ whole genome shotgun (WGS) entry which is preliminary data.</text>
</comment>
<name>A0A2P8QZC0_9BACT</name>
<evidence type="ECO:0000256" key="2">
    <source>
        <dbReference type="SAM" id="Phobius"/>
    </source>
</evidence>
<dbReference type="RefSeq" id="WP_106872214.1">
    <property type="nucleotide sequence ID" value="NZ_CP053841.1"/>
</dbReference>
<accession>A0A2P8QZC0</accession>
<dbReference type="Pfam" id="PF13103">
    <property type="entry name" value="TonB_2"/>
    <property type="match status" value="1"/>
</dbReference>
<evidence type="ECO:0008006" key="5">
    <source>
        <dbReference type="Google" id="ProtNLM"/>
    </source>
</evidence>
<gene>
    <name evidence="3" type="ORF">CQ405_07305</name>
</gene>
<keyword evidence="2" id="KW-0812">Transmembrane</keyword>
<keyword evidence="4" id="KW-1185">Reference proteome</keyword>
<protein>
    <recommendedName>
        <fullName evidence="5">TonB C-terminal domain-containing protein</fullName>
    </recommendedName>
</protein>
<dbReference type="EMBL" id="PDHH01000006">
    <property type="protein sequence ID" value="PSM51595.1"/>
    <property type="molecule type" value="Genomic_DNA"/>
</dbReference>
<keyword evidence="2" id="KW-0472">Membrane</keyword>
<dbReference type="AlphaFoldDB" id="A0A2P8QZC0"/>